<protein>
    <submittedName>
        <fullName evidence="2">Uncharacterized protein</fullName>
    </submittedName>
</protein>
<feature type="compositionally biased region" description="Low complexity" evidence="1">
    <location>
        <begin position="55"/>
        <end position="92"/>
    </location>
</feature>
<evidence type="ECO:0000256" key="1">
    <source>
        <dbReference type="SAM" id="MobiDB-lite"/>
    </source>
</evidence>
<dbReference type="AlphaFoldDB" id="A0A8H4U2H9"/>
<gene>
    <name evidence="2" type="ORF">FSARC_4235</name>
</gene>
<proteinExistence type="predicted"/>
<accession>A0A8H4U2H9</accession>
<dbReference type="OrthoDB" id="6250593at2759"/>
<keyword evidence="3" id="KW-1185">Reference proteome</keyword>
<sequence length="98" mass="10274">MAADRQTIMEVNRSLRNIKSELENLLERGVIDDSVYDTINTALPAESPLSGPLRTATGANKNNTTAAASKAATKATPKAASPAPASHAPPTKAFEDLK</sequence>
<comment type="caution">
    <text evidence="2">The sequence shown here is derived from an EMBL/GenBank/DDBJ whole genome shotgun (WGS) entry which is preliminary data.</text>
</comment>
<reference evidence="2" key="2">
    <citation type="submission" date="2020-05" db="EMBL/GenBank/DDBJ databases">
        <authorList>
            <person name="Kim H.-S."/>
            <person name="Proctor R.H."/>
            <person name="Brown D.W."/>
        </authorList>
    </citation>
    <scope>NUCLEOTIDE SEQUENCE</scope>
    <source>
        <strain evidence="2">NRRL 20472</strain>
    </source>
</reference>
<reference evidence="2" key="1">
    <citation type="journal article" date="2020" name="BMC Genomics">
        <title>Correction to: Identification and distribution of gene clusters required for synthesis of sphingolipid metabolism inhibitors in diverse species of the filamentous fungus Fusarium.</title>
        <authorList>
            <person name="Kim H.S."/>
            <person name="Lohmar J.M."/>
            <person name="Busman M."/>
            <person name="Brown D.W."/>
            <person name="Naumann T.A."/>
            <person name="Divon H.H."/>
            <person name="Lysoe E."/>
            <person name="Uhlig S."/>
            <person name="Proctor R.H."/>
        </authorList>
    </citation>
    <scope>NUCLEOTIDE SEQUENCE</scope>
    <source>
        <strain evidence="2">NRRL 20472</strain>
    </source>
</reference>
<dbReference type="Proteomes" id="UP000622797">
    <property type="component" value="Unassembled WGS sequence"/>
</dbReference>
<evidence type="ECO:0000313" key="3">
    <source>
        <dbReference type="Proteomes" id="UP000622797"/>
    </source>
</evidence>
<dbReference type="EMBL" id="JABEXW010000202">
    <property type="protein sequence ID" value="KAF4968290.1"/>
    <property type="molecule type" value="Genomic_DNA"/>
</dbReference>
<organism evidence="2 3">
    <name type="scientific">Fusarium sarcochroum</name>
    <dbReference type="NCBI Taxonomy" id="1208366"/>
    <lineage>
        <taxon>Eukaryota</taxon>
        <taxon>Fungi</taxon>
        <taxon>Dikarya</taxon>
        <taxon>Ascomycota</taxon>
        <taxon>Pezizomycotina</taxon>
        <taxon>Sordariomycetes</taxon>
        <taxon>Hypocreomycetidae</taxon>
        <taxon>Hypocreales</taxon>
        <taxon>Nectriaceae</taxon>
        <taxon>Fusarium</taxon>
        <taxon>Fusarium lateritium species complex</taxon>
    </lineage>
</organism>
<evidence type="ECO:0000313" key="2">
    <source>
        <dbReference type="EMBL" id="KAF4968290.1"/>
    </source>
</evidence>
<feature type="region of interest" description="Disordered" evidence="1">
    <location>
        <begin position="43"/>
        <end position="98"/>
    </location>
</feature>
<feature type="non-terminal residue" evidence="2">
    <location>
        <position position="1"/>
    </location>
</feature>
<name>A0A8H4U2H9_9HYPO</name>